<protein>
    <submittedName>
        <fullName evidence="2">Uncharacterized protein</fullName>
    </submittedName>
</protein>
<dbReference type="EMBL" id="BAAARJ010000013">
    <property type="protein sequence ID" value="GAA2623190.1"/>
    <property type="molecule type" value="Genomic_DNA"/>
</dbReference>
<accession>A0ABN3QD01</accession>
<feature type="region of interest" description="Disordered" evidence="1">
    <location>
        <begin position="34"/>
        <end position="66"/>
    </location>
</feature>
<comment type="caution">
    <text evidence="2">The sequence shown here is derived from an EMBL/GenBank/DDBJ whole genome shotgun (WGS) entry which is preliminary data.</text>
</comment>
<evidence type="ECO:0000256" key="1">
    <source>
        <dbReference type="SAM" id="MobiDB-lite"/>
    </source>
</evidence>
<proteinExistence type="predicted"/>
<evidence type="ECO:0000313" key="3">
    <source>
        <dbReference type="Proteomes" id="UP001501447"/>
    </source>
</evidence>
<sequence length="274" mass="30238">MPNEYSDEEYAAALNLWNPVDLPDQPDTQWEIGGRLADVPPFGAEPAAALQQHGLPPEQQPDDRWTIPQIQKKTTWRDEDYAAALNAREKGNPPGSTEKQEVMIGERLENVPIGIFLNTLRSKGRVNPLGDVLKEALSKHDLSPQEVNGRWFIPQAGTQIMWKDEHYAAALDARQEGHLPKQGEKEQVEIDGRTADVPIGQFLDTLRRSTRVNTLADVLTKATVPVGAPVASRCKAPSSRSNCPAYAYSRARVPDSQLSSPRNWSAQDGSSSGR</sequence>
<keyword evidence="3" id="KW-1185">Reference proteome</keyword>
<feature type="region of interest" description="Disordered" evidence="1">
    <location>
        <begin position="251"/>
        <end position="274"/>
    </location>
</feature>
<name>A0ABN3QD01_9ACTN</name>
<gene>
    <name evidence="2" type="ORF">GCM10009863_41880</name>
</gene>
<organism evidence="2 3">
    <name type="scientific">Streptomyces axinellae</name>
    <dbReference type="NCBI Taxonomy" id="552788"/>
    <lineage>
        <taxon>Bacteria</taxon>
        <taxon>Bacillati</taxon>
        <taxon>Actinomycetota</taxon>
        <taxon>Actinomycetes</taxon>
        <taxon>Kitasatosporales</taxon>
        <taxon>Streptomycetaceae</taxon>
        <taxon>Streptomyces</taxon>
    </lineage>
</organism>
<feature type="compositionally biased region" description="Polar residues" evidence="1">
    <location>
        <begin position="256"/>
        <end position="274"/>
    </location>
</feature>
<reference evidence="3" key="1">
    <citation type="journal article" date="2019" name="Int. J. Syst. Evol. Microbiol.">
        <title>The Global Catalogue of Microorganisms (GCM) 10K type strain sequencing project: providing services to taxonomists for standard genome sequencing and annotation.</title>
        <authorList>
            <consortium name="The Broad Institute Genomics Platform"/>
            <consortium name="The Broad Institute Genome Sequencing Center for Infectious Disease"/>
            <person name="Wu L."/>
            <person name="Ma J."/>
        </authorList>
    </citation>
    <scope>NUCLEOTIDE SEQUENCE [LARGE SCALE GENOMIC DNA]</scope>
    <source>
        <strain evidence="3">JCM 16373</strain>
    </source>
</reference>
<evidence type="ECO:0000313" key="2">
    <source>
        <dbReference type="EMBL" id="GAA2623190.1"/>
    </source>
</evidence>
<dbReference type="Proteomes" id="UP001501447">
    <property type="component" value="Unassembled WGS sequence"/>
</dbReference>